<dbReference type="GO" id="GO:0008840">
    <property type="term" value="F:4-hydroxy-tetrahydrodipicolinate synthase activity"/>
    <property type="evidence" value="ECO:0007669"/>
    <property type="project" value="TreeGrafter"/>
</dbReference>
<evidence type="ECO:0000313" key="7">
    <source>
        <dbReference type="Proteomes" id="UP000886757"/>
    </source>
</evidence>
<comment type="similarity">
    <text evidence="1 3">Belongs to the DapA family.</text>
</comment>
<accession>A0A9D1AFH8</accession>
<dbReference type="CDD" id="cd00408">
    <property type="entry name" value="DHDPS-like"/>
    <property type="match status" value="1"/>
</dbReference>
<dbReference type="Gene3D" id="3.20.20.70">
    <property type="entry name" value="Aldolase class I"/>
    <property type="match status" value="1"/>
</dbReference>
<keyword evidence="2 3" id="KW-0456">Lyase</keyword>
<protein>
    <submittedName>
        <fullName evidence="6">Dihydrodipicolinate synthase family protein</fullName>
    </submittedName>
</protein>
<dbReference type="PANTHER" id="PTHR12128:SF66">
    <property type="entry name" value="4-HYDROXY-2-OXOGLUTARATE ALDOLASE, MITOCHONDRIAL"/>
    <property type="match status" value="1"/>
</dbReference>
<evidence type="ECO:0000256" key="3">
    <source>
        <dbReference type="PIRNR" id="PIRNR001365"/>
    </source>
</evidence>
<dbReference type="PANTHER" id="PTHR12128">
    <property type="entry name" value="DIHYDRODIPICOLINATE SYNTHASE"/>
    <property type="match status" value="1"/>
</dbReference>
<reference evidence="6" key="1">
    <citation type="submission" date="2020-10" db="EMBL/GenBank/DDBJ databases">
        <authorList>
            <person name="Gilroy R."/>
        </authorList>
    </citation>
    <scope>NUCLEOTIDE SEQUENCE</scope>
    <source>
        <strain evidence="6">ChiSjej4B22-8148</strain>
    </source>
</reference>
<feature type="active site" description="Proton donor/acceptor" evidence="4">
    <location>
        <position position="141"/>
    </location>
</feature>
<reference evidence="6" key="2">
    <citation type="journal article" date="2021" name="PeerJ">
        <title>Extensive microbial diversity within the chicken gut microbiome revealed by metagenomics and culture.</title>
        <authorList>
            <person name="Gilroy R."/>
            <person name="Ravi A."/>
            <person name="Getino M."/>
            <person name="Pursley I."/>
            <person name="Horton D.L."/>
            <person name="Alikhan N.F."/>
            <person name="Baker D."/>
            <person name="Gharbi K."/>
            <person name="Hall N."/>
            <person name="Watson M."/>
            <person name="Adriaenssens E.M."/>
            <person name="Foster-Nyarko E."/>
            <person name="Jarju S."/>
            <person name="Secka A."/>
            <person name="Antonio M."/>
            <person name="Oren A."/>
            <person name="Chaudhuri R.R."/>
            <person name="La Ragione R."/>
            <person name="Hildebrand F."/>
            <person name="Pallen M.J."/>
        </authorList>
    </citation>
    <scope>NUCLEOTIDE SEQUENCE</scope>
    <source>
        <strain evidence="6">ChiSjej4B22-8148</strain>
    </source>
</reference>
<feature type="binding site" evidence="5">
    <location>
        <position position="210"/>
    </location>
    <ligand>
        <name>pyruvate</name>
        <dbReference type="ChEBI" id="CHEBI:15361"/>
    </ligand>
</feature>
<dbReference type="Pfam" id="PF00701">
    <property type="entry name" value="DHDPS"/>
    <property type="match status" value="1"/>
</dbReference>
<dbReference type="SMART" id="SM01130">
    <property type="entry name" value="DHDPS"/>
    <property type="match status" value="1"/>
</dbReference>
<evidence type="ECO:0000256" key="4">
    <source>
        <dbReference type="PIRSR" id="PIRSR001365-1"/>
    </source>
</evidence>
<organism evidence="6 7">
    <name type="scientific">Candidatus Choladousia intestinavium</name>
    <dbReference type="NCBI Taxonomy" id="2840727"/>
    <lineage>
        <taxon>Bacteria</taxon>
        <taxon>Bacillati</taxon>
        <taxon>Bacillota</taxon>
        <taxon>Clostridia</taxon>
        <taxon>Lachnospirales</taxon>
        <taxon>Lachnospiraceae</taxon>
        <taxon>Lachnospiraceae incertae sedis</taxon>
        <taxon>Candidatus Choladousia</taxon>
    </lineage>
</organism>
<sequence>MENVMEKIYGMIPPIVTPFTETGEINEALIEREMDVCLQAGVHGISVGGSTGEGPTLKDEELVRLIGLAKKHLKPGQPVVCGVMRMCTQDAVRTGLAAKEAGADAIMVTPTAYNALVPNAEGMFDFYKTISEKVQMPIIIYNVIPQNEIKPPLFKRLLEETEYVRGIKQSVGSVPALYAMKMGCPDTAKVFAATDDMLATCCELGAAGAISASIALFPRESVEIWNCVQRGDRERAAQLQAVMYYPWQALAGNQFPIRLKYALKLLGRDAGYCRSPIVYLPEDEKRKIEEAIQNYLKR</sequence>
<evidence type="ECO:0000313" key="6">
    <source>
        <dbReference type="EMBL" id="HIR14409.1"/>
    </source>
</evidence>
<evidence type="ECO:0000256" key="2">
    <source>
        <dbReference type="ARBA" id="ARBA00023239"/>
    </source>
</evidence>
<feature type="binding site" evidence="5">
    <location>
        <position position="51"/>
    </location>
    <ligand>
        <name>pyruvate</name>
        <dbReference type="ChEBI" id="CHEBI:15361"/>
    </ligand>
</feature>
<dbReference type="Proteomes" id="UP000886757">
    <property type="component" value="Unassembled WGS sequence"/>
</dbReference>
<dbReference type="PIRSF" id="PIRSF001365">
    <property type="entry name" value="DHDPS"/>
    <property type="match status" value="1"/>
</dbReference>
<gene>
    <name evidence="6" type="ORF">IAB31_10870</name>
</gene>
<evidence type="ECO:0000256" key="5">
    <source>
        <dbReference type="PIRSR" id="PIRSR001365-2"/>
    </source>
</evidence>
<dbReference type="SUPFAM" id="SSF51569">
    <property type="entry name" value="Aldolase"/>
    <property type="match status" value="1"/>
</dbReference>
<dbReference type="EMBL" id="DVGK01000121">
    <property type="protein sequence ID" value="HIR14409.1"/>
    <property type="molecule type" value="Genomic_DNA"/>
</dbReference>
<dbReference type="PRINTS" id="PR00146">
    <property type="entry name" value="DHPICSNTHASE"/>
</dbReference>
<dbReference type="InterPro" id="IPR002220">
    <property type="entry name" value="DapA-like"/>
</dbReference>
<dbReference type="AlphaFoldDB" id="A0A9D1AFH8"/>
<dbReference type="InterPro" id="IPR013785">
    <property type="entry name" value="Aldolase_TIM"/>
</dbReference>
<comment type="caution">
    <text evidence="6">The sequence shown here is derived from an EMBL/GenBank/DDBJ whole genome shotgun (WGS) entry which is preliminary data.</text>
</comment>
<evidence type="ECO:0000256" key="1">
    <source>
        <dbReference type="ARBA" id="ARBA00007592"/>
    </source>
</evidence>
<name>A0A9D1AFH8_9FIRM</name>
<proteinExistence type="inferred from homology"/>
<feature type="active site" description="Schiff-base intermediate with substrate" evidence="4">
    <location>
        <position position="168"/>
    </location>
</feature>